<name>A0A9Q1F919_SYNKA</name>
<proteinExistence type="predicted"/>
<evidence type="ECO:0000313" key="2">
    <source>
        <dbReference type="Proteomes" id="UP001152622"/>
    </source>
</evidence>
<reference evidence="1" key="1">
    <citation type="journal article" date="2023" name="Science">
        <title>Genome structures resolve the early diversification of teleost fishes.</title>
        <authorList>
            <person name="Parey E."/>
            <person name="Louis A."/>
            <person name="Montfort J."/>
            <person name="Bouchez O."/>
            <person name="Roques C."/>
            <person name="Iampietro C."/>
            <person name="Lluch J."/>
            <person name="Castinel A."/>
            <person name="Donnadieu C."/>
            <person name="Desvignes T."/>
            <person name="Floi Bucao C."/>
            <person name="Jouanno E."/>
            <person name="Wen M."/>
            <person name="Mejri S."/>
            <person name="Dirks R."/>
            <person name="Jansen H."/>
            <person name="Henkel C."/>
            <person name="Chen W.J."/>
            <person name="Zahm M."/>
            <person name="Cabau C."/>
            <person name="Klopp C."/>
            <person name="Thompson A.W."/>
            <person name="Robinson-Rechavi M."/>
            <person name="Braasch I."/>
            <person name="Lecointre G."/>
            <person name="Bobe J."/>
            <person name="Postlethwait J.H."/>
            <person name="Berthelot C."/>
            <person name="Roest Crollius H."/>
            <person name="Guiguen Y."/>
        </authorList>
    </citation>
    <scope>NUCLEOTIDE SEQUENCE</scope>
    <source>
        <strain evidence="1">WJC10195</strain>
    </source>
</reference>
<dbReference type="EMBL" id="JAINUF010000007">
    <property type="protein sequence ID" value="KAJ8353694.1"/>
    <property type="molecule type" value="Genomic_DNA"/>
</dbReference>
<protein>
    <submittedName>
        <fullName evidence="1">Uncharacterized protein</fullName>
    </submittedName>
</protein>
<comment type="caution">
    <text evidence="1">The sequence shown here is derived from an EMBL/GenBank/DDBJ whole genome shotgun (WGS) entry which is preliminary data.</text>
</comment>
<gene>
    <name evidence="1" type="ORF">SKAU_G00212610</name>
</gene>
<dbReference type="AlphaFoldDB" id="A0A9Q1F919"/>
<evidence type="ECO:0000313" key="1">
    <source>
        <dbReference type="EMBL" id="KAJ8353694.1"/>
    </source>
</evidence>
<dbReference type="Proteomes" id="UP001152622">
    <property type="component" value="Chromosome 7"/>
</dbReference>
<sequence>MENAMEHDTQQSKVLTDMTWKSLQSLPSSSCDPSSSGHMMEEECWRSGYRARQPDKRDKILG</sequence>
<keyword evidence="2" id="KW-1185">Reference proteome</keyword>
<accession>A0A9Q1F919</accession>
<organism evidence="1 2">
    <name type="scientific">Synaphobranchus kaupii</name>
    <name type="common">Kaup's arrowtooth eel</name>
    <dbReference type="NCBI Taxonomy" id="118154"/>
    <lineage>
        <taxon>Eukaryota</taxon>
        <taxon>Metazoa</taxon>
        <taxon>Chordata</taxon>
        <taxon>Craniata</taxon>
        <taxon>Vertebrata</taxon>
        <taxon>Euteleostomi</taxon>
        <taxon>Actinopterygii</taxon>
        <taxon>Neopterygii</taxon>
        <taxon>Teleostei</taxon>
        <taxon>Anguilliformes</taxon>
        <taxon>Synaphobranchidae</taxon>
        <taxon>Synaphobranchus</taxon>
    </lineage>
</organism>